<protein>
    <recommendedName>
        <fullName evidence="3">DUF5655 domain-containing protein</fullName>
    </recommendedName>
</protein>
<name>A0ABR6EUA8_9SPHI</name>
<evidence type="ECO:0000313" key="1">
    <source>
        <dbReference type="EMBL" id="MBB2148632.1"/>
    </source>
</evidence>
<evidence type="ECO:0008006" key="3">
    <source>
        <dbReference type="Google" id="ProtNLM"/>
    </source>
</evidence>
<reference evidence="1 2" key="1">
    <citation type="submission" date="2019-11" db="EMBL/GenBank/DDBJ databases">
        <title>Description of Pedobacter sp. LMG 31462T.</title>
        <authorList>
            <person name="Carlier A."/>
            <person name="Qi S."/>
            <person name="Vandamme P."/>
        </authorList>
    </citation>
    <scope>NUCLEOTIDE SEQUENCE [LARGE SCALE GENOMIC DNA]</scope>
    <source>
        <strain evidence="1 2">LMG 31462</strain>
    </source>
</reference>
<evidence type="ECO:0000313" key="2">
    <source>
        <dbReference type="Proteomes" id="UP000636110"/>
    </source>
</evidence>
<keyword evidence="2" id="KW-1185">Reference proteome</keyword>
<comment type="caution">
    <text evidence="1">The sequence shown here is derived from an EMBL/GenBank/DDBJ whole genome shotgun (WGS) entry which is preliminary data.</text>
</comment>
<gene>
    <name evidence="1" type="ORF">GM920_06880</name>
</gene>
<organism evidence="1 2">
    <name type="scientific">Pedobacter gandavensis</name>
    <dbReference type="NCBI Taxonomy" id="2679963"/>
    <lineage>
        <taxon>Bacteria</taxon>
        <taxon>Pseudomonadati</taxon>
        <taxon>Bacteroidota</taxon>
        <taxon>Sphingobacteriia</taxon>
        <taxon>Sphingobacteriales</taxon>
        <taxon>Sphingobacteriaceae</taxon>
        <taxon>Pedobacter</taxon>
    </lineage>
</organism>
<proteinExistence type="predicted"/>
<accession>A0ABR6EUA8</accession>
<dbReference type="Proteomes" id="UP000636110">
    <property type="component" value="Unassembled WGS sequence"/>
</dbReference>
<dbReference type="EMBL" id="WNXC01000001">
    <property type="protein sequence ID" value="MBB2148632.1"/>
    <property type="molecule type" value="Genomic_DNA"/>
</dbReference>
<dbReference type="RefSeq" id="WP_182954796.1">
    <property type="nucleotide sequence ID" value="NZ_WNXC01000001.1"/>
</dbReference>
<sequence>MGLIDQNGKFIGKPAAMTSHQGYETFDELKFALVKALDSKDDEELKRFADQIAPSKHILFFLKDNPFNRKSIGILNIGLIKQKYYHVLLEFKLDKWQRPNAYNHRSLPAVPDYTAHEEGDYVGNMRYWIRMILSMASSPILHN</sequence>